<dbReference type="Gene3D" id="3.40.50.300">
    <property type="entry name" value="P-loop containing nucleotide triphosphate hydrolases"/>
    <property type="match status" value="1"/>
</dbReference>
<dbReference type="EMBL" id="JTDW01000003">
    <property type="protein sequence ID" value="KJD36444.1"/>
    <property type="molecule type" value="Genomic_DNA"/>
</dbReference>
<keyword evidence="2" id="KW-1185">Reference proteome</keyword>
<comment type="caution">
    <text evidence="1">The sequence shown here is derived from an EMBL/GenBank/DDBJ whole genome shotgun (WGS) entry which is preliminary data.</text>
</comment>
<dbReference type="AlphaFoldDB" id="A0A0D7WBK1"/>
<sequence length="220" mass="25492">MDNPSKIIEGGVEYSLGKFDGKSVLYDFPKILIYLNAKGKLLFGKKFRIYEEDKDILLGLCSYFIRDKENCERYEIDVEKGILLSGPVGCGKTSLMKLLRHIVPMQRPYEMIPCRNVTFSFNHLGFKTVEEYGNTKFYCFDDLGVEPAGRFYGKDLNVMGEVLLSRYELYLNTKRKIKTHATTNLNAEELEERYGNRVRSRMRELFNLIAFDKGAGDKRK</sequence>
<dbReference type="PATRIC" id="fig|1435349.4.peg.1836"/>
<proteinExistence type="predicted"/>
<organism evidence="1 2">
    <name type="scientific">Neotamlana sedimentorum</name>
    <dbReference type="NCBI Taxonomy" id="1435349"/>
    <lineage>
        <taxon>Bacteria</taxon>
        <taxon>Pseudomonadati</taxon>
        <taxon>Bacteroidota</taxon>
        <taxon>Flavobacteriia</taxon>
        <taxon>Flavobacteriales</taxon>
        <taxon>Flavobacteriaceae</taxon>
        <taxon>Neotamlana</taxon>
    </lineage>
</organism>
<dbReference type="Proteomes" id="UP000032578">
    <property type="component" value="Unassembled WGS sequence"/>
</dbReference>
<dbReference type="OrthoDB" id="835620at2"/>
<evidence type="ECO:0000313" key="2">
    <source>
        <dbReference type="Proteomes" id="UP000032578"/>
    </source>
</evidence>
<dbReference type="RefSeq" id="WP_044631758.1">
    <property type="nucleotide sequence ID" value="NZ_JTDW01000003.1"/>
</dbReference>
<name>A0A0D7WBK1_9FLAO</name>
<dbReference type="SUPFAM" id="SSF52540">
    <property type="entry name" value="P-loop containing nucleoside triphosphate hydrolases"/>
    <property type="match status" value="1"/>
</dbReference>
<dbReference type="InterPro" id="IPR027417">
    <property type="entry name" value="P-loop_NTPase"/>
</dbReference>
<reference evidence="1 2" key="1">
    <citation type="submission" date="2014-11" db="EMBL/GenBank/DDBJ databases">
        <title>Tamlana sedimentorum sp. nov., isolated from shallow sand sediments of the Sea of Japan.</title>
        <authorList>
            <person name="Romanenko L.A."/>
        </authorList>
    </citation>
    <scope>NUCLEOTIDE SEQUENCE [LARGE SCALE GENOMIC DNA]</scope>
    <source>
        <strain evidence="1 2">JCM 19808</strain>
    </source>
</reference>
<evidence type="ECO:0000313" key="1">
    <source>
        <dbReference type="EMBL" id="KJD36444.1"/>
    </source>
</evidence>
<protein>
    <submittedName>
        <fullName evidence="1">ATPase</fullName>
    </submittedName>
</protein>
<accession>A0A0D7WBK1</accession>
<dbReference type="STRING" id="1435349.PW52_04600"/>
<gene>
    <name evidence="1" type="ORF">PW52_04600</name>
</gene>